<reference evidence="1 2" key="1">
    <citation type="journal article" date="2016" name="Nat. Commun.">
        <title>Extremotolerant tardigrade genome and improved radiotolerance of human cultured cells by tardigrade-unique protein.</title>
        <authorList>
            <person name="Hashimoto T."/>
            <person name="Horikawa D.D."/>
            <person name="Saito Y."/>
            <person name="Kuwahara H."/>
            <person name="Kozuka-Hata H."/>
            <person name="Shin-I T."/>
            <person name="Minakuchi Y."/>
            <person name="Ohishi K."/>
            <person name="Motoyama A."/>
            <person name="Aizu T."/>
            <person name="Enomoto A."/>
            <person name="Kondo K."/>
            <person name="Tanaka S."/>
            <person name="Hara Y."/>
            <person name="Koshikawa S."/>
            <person name="Sagara H."/>
            <person name="Miura T."/>
            <person name="Yokobori S."/>
            <person name="Miyagawa K."/>
            <person name="Suzuki Y."/>
            <person name="Kubo T."/>
            <person name="Oyama M."/>
            <person name="Kohara Y."/>
            <person name="Fujiyama A."/>
            <person name="Arakawa K."/>
            <person name="Katayama T."/>
            <person name="Toyoda A."/>
            <person name="Kunieda T."/>
        </authorList>
    </citation>
    <scope>NUCLEOTIDE SEQUENCE [LARGE SCALE GENOMIC DNA]</scope>
    <source>
        <strain evidence="1 2">YOKOZUNA-1</strain>
    </source>
</reference>
<dbReference type="EMBL" id="BDGG01000002">
    <property type="protein sequence ID" value="GAU94690.1"/>
    <property type="molecule type" value="Genomic_DNA"/>
</dbReference>
<dbReference type="OrthoDB" id="2016582at2759"/>
<accession>A0A1D1V1G4</accession>
<dbReference type="PANTHER" id="PTHR48462:SF1">
    <property type="entry name" value="PROTEIN, PUTATIVE-RELATED"/>
    <property type="match status" value="1"/>
</dbReference>
<protein>
    <recommendedName>
        <fullName evidence="3">Reverse transcriptase domain-containing protein</fullName>
    </recommendedName>
</protein>
<dbReference type="Proteomes" id="UP000186922">
    <property type="component" value="Unassembled WGS sequence"/>
</dbReference>
<proteinExistence type="predicted"/>
<dbReference type="PANTHER" id="PTHR48462">
    <property type="entry name" value="PROTEIN, PUTATIVE-RELATED"/>
    <property type="match status" value="1"/>
</dbReference>
<dbReference type="AlphaFoldDB" id="A0A1D1V1G4"/>
<gene>
    <name evidence="1" type="primary">RvY_06415-1</name>
    <name evidence="1" type="synonym">RvY_06415.1</name>
    <name evidence="1" type="ORF">RvY_06415</name>
</gene>
<comment type="caution">
    <text evidence="1">The sequence shown here is derived from an EMBL/GenBank/DDBJ whole genome shotgun (WGS) entry which is preliminary data.</text>
</comment>
<sequence>MTEGLELGLELNTSKCELFVFGGSHQDRVAIEQKVNVVCPGILLPSRSELYLLGAPLMEEGLEEALRAKTGPMKVVSKRLCLMHAHQALFLLKNCLCLPNLLYILRCSPVWKFLEVLKEFDEVVRSSLAETTNVQMSSEPWRQATLPVGLDGLGIRRTEEVAHPAFLASIHSVQQLVPSILPGADLDSETDLASTKWTFLTTADPPLPELRHQQRAWDLPLLKNSHDAIVSAASLNTKARLLAVSDKNSGSWLHALPASSLGNLLDDNTLRVSLGLRLGAKLSGPHVCRCGKMVDELGQHGLSCKNSGGRHSRHNALNESLRRALAAAQVPAILEPPGIFRADKRRPDGMSQVPWKNGKELVWDVTVVDTLAQMNVVDSSRRARSAAEEAEKRKKAKYVDNGQQFSFYPVVLETFGPWGPSATELFETVGKKMLEITGEDRSLQFFKQRMSIDIQRGNCFSVISTVKDQKGLDEAFFVLDVTKEKSIP</sequence>
<evidence type="ECO:0000313" key="1">
    <source>
        <dbReference type="EMBL" id="GAU94690.1"/>
    </source>
</evidence>
<keyword evidence="2" id="KW-1185">Reference proteome</keyword>
<evidence type="ECO:0000313" key="2">
    <source>
        <dbReference type="Proteomes" id="UP000186922"/>
    </source>
</evidence>
<organism evidence="1 2">
    <name type="scientific">Ramazzottius varieornatus</name>
    <name type="common">Water bear</name>
    <name type="synonym">Tardigrade</name>
    <dbReference type="NCBI Taxonomy" id="947166"/>
    <lineage>
        <taxon>Eukaryota</taxon>
        <taxon>Metazoa</taxon>
        <taxon>Ecdysozoa</taxon>
        <taxon>Tardigrada</taxon>
        <taxon>Eutardigrada</taxon>
        <taxon>Parachela</taxon>
        <taxon>Hypsibioidea</taxon>
        <taxon>Ramazzottiidae</taxon>
        <taxon>Ramazzottius</taxon>
    </lineage>
</organism>
<name>A0A1D1V1G4_RAMVA</name>
<evidence type="ECO:0008006" key="3">
    <source>
        <dbReference type="Google" id="ProtNLM"/>
    </source>
</evidence>